<comment type="subcellular location">
    <subcellularLocation>
        <location evidence="1">Cell membrane</location>
        <topology evidence="1">Multi-pass membrane protein</topology>
    </subcellularLocation>
</comment>
<dbReference type="EMBL" id="VDEQ01000055">
    <property type="protein sequence ID" value="MQS35154.1"/>
    <property type="molecule type" value="Genomic_DNA"/>
</dbReference>
<evidence type="ECO:0000256" key="1">
    <source>
        <dbReference type="ARBA" id="ARBA00004651"/>
    </source>
</evidence>
<proteinExistence type="predicted"/>
<name>A0ABW9NQG4_9ACTN</name>
<evidence type="ECO:0000256" key="2">
    <source>
        <dbReference type="ARBA" id="ARBA00022692"/>
    </source>
</evidence>
<evidence type="ECO:0000313" key="11">
    <source>
        <dbReference type="EMBL" id="MQS35154.1"/>
    </source>
</evidence>
<evidence type="ECO:0000259" key="10">
    <source>
        <dbReference type="PROSITE" id="PS50929"/>
    </source>
</evidence>
<dbReference type="CDD" id="cd03228">
    <property type="entry name" value="ABCC_MRP_Like"/>
    <property type="match status" value="1"/>
</dbReference>
<feature type="transmembrane region" description="Helical" evidence="8">
    <location>
        <begin position="326"/>
        <end position="346"/>
    </location>
</feature>
<dbReference type="InterPro" id="IPR003593">
    <property type="entry name" value="AAA+_ATPase"/>
</dbReference>
<dbReference type="InterPro" id="IPR003439">
    <property type="entry name" value="ABC_transporter-like_ATP-bd"/>
</dbReference>
<accession>A0ABW9NQG4</accession>
<gene>
    <name evidence="11" type="ORF">FFZ77_05830</name>
</gene>
<keyword evidence="2 8" id="KW-0812">Transmembrane</keyword>
<feature type="compositionally biased region" description="Low complexity" evidence="7">
    <location>
        <begin position="1"/>
        <end position="29"/>
    </location>
</feature>
<feature type="domain" description="ABC transporter" evidence="9">
    <location>
        <begin position="376"/>
        <end position="602"/>
    </location>
</feature>
<evidence type="ECO:0000313" key="12">
    <source>
        <dbReference type="Proteomes" id="UP000460558"/>
    </source>
</evidence>
<dbReference type="RefSeq" id="WP_153481486.1">
    <property type="nucleotide sequence ID" value="NZ_VDEQ01000055.1"/>
</dbReference>
<dbReference type="Gene3D" id="1.20.1560.10">
    <property type="entry name" value="ABC transporter type 1, transmembrane domain"/>
    <property type="match status" value="1"/>
</dbReference>
<dbReference type="Gene3D" id="3.40.50.300">
    <property type="entry name" value="P-loop containing nucleotide triphosphate hydrolases"/>
    <property type="match status" value="1"/>
</dbReference>
<feature type="transmembrane region" description="Helical" evidence="8">
    <location>
        <begin position="199"/>
        <end position="219"/>
    </location>
</feature>
<feature type="region of interest" description="Disordered" evidence="7">
    <location>
        <begin position="1"/>
        <end position="38"/>
    </location>
</feature>
<feature type="transmembrane region" description="Helical" evidence="8">
    <location>
        <begin position="59"/>
        <end position="85"/>
    </location>
</feature>
<evidence type="ECO:0000256" key="7">
    <source>
        <dbReference type="SAM" id="MobiDB-lite"/>
    </source>
</evidence>
<evidence type="ECO:0000256" key="5">
    <source>
        <dbReference type="ARBA" id="ARBA00022989"/>
    </source>
</evidence>
<dbReference type="PROSITE" id="PS50893">
    <property type="entry name" value="ABC_TRANSPORTER_2"/>
    <property type="match status" value="1"/>
</dbReference>
<feature type="transmembrane region" description="Helical" evidence="8">
    <location>
        <begin position="97"/>
        <end position="126"/>
    </location>
</feature>
<dbReference type="SMART" id="SM00382">
    <property type="entry name" value="AAA"/>
    <property type="match status" value="1"/>
</dbReference>
<sequence>MTPEHTAVTAVTAPAAVPPGAGTAGAGEPSVPPPVPPSGTAFGRVVREASPYLRARTRVIALLGGWSLLEFAQTFLGGFAVARAIDSGFLDGAPATGLLWLAVAAVAALPAAVATRGVFAGLADLVEPLRDGLVRRAVARAIGAALTGPTAATTGSVSQITHQSEIARDGWAGLVLSLRSFVFTAAGALAGMAVLAPRLLLVTLPPLLLGLGLFLATLAPMAARQRAYLTADEAFAAHAGQTAAALRDIAAAGAAGRVVAEADALAGEQAVQARSLARWAAVRIVALAVCGQLPPLLLLLAAPWLMRHGLTSGALVGAFTYLTYSLAPAVHALLGVLGTAAGRLVVVLDRFTGPAPLPPPPPGRAFVPPRTARPVAELRAVTFAYGPGARPVLDRLDLTVPSDGHLAVVGPSGSGKSTLAAVLAGVVPPTGGEVRWLGLATDALEPTAVRTLLPQRPFVFTGTLRENLRYLRPGARDGEIAATVAAIGLDALAERLGGVDAPFDPGLLSQGERQLIALGRAHLTTAPLLILDEATSHLDPAAEALAESALAARAGALVVIAHRLTSAARAERVLVMDGADTVCGTPAELPARSALYRDLAGHWSHDPG</sequence>
<keyword evidence="6 8" id="KW-0472">Membrane</keyword>
<dbReference type="InterPro" id="IPR027417">
    <property type="entry name" value="P-loop_NTPase"/>
</dbReference>
<feature type="transmembrane region" description="Helical" evidence="8">
    <location>
        <begin position="171"/>
        <end position="193"/>
    </location>
</feature>
<dbReference type="SUPFAM" id="SSF90123">
    <property type="entry name" value="ABC transporter transmembrane region"/>
    <property type="match status" value="1"/>
</dbReference>
<comment type="caution">
    <text evidence="11">The sequence shown here is derived from an EMBL/GenBank/DDBJ whole genome shotgun (WGS) entry which is preliminary data.</text>
</comment>
<dbReference type="PANTHER" id="PTHR24221:SF654">
    <property type="entry name" value="ATP-BINDING CASSETTE SUB-FAMILY B MEMBER 6"/>
    <property type="match status" value="1"/>
</dbReference>
<keyword evidence="5 8" id="KW-1133">Transmembrane helix</keyword>
<evidence type="ECO:0000256" key="8">
    <source>
        <dbReference type="SAM" id="Phobius"/>
    </source>
</evidence>
<keyword evidence="3" id="KW-0547">Nucleotide-binding</keyword>
<dbReference type="Proteomes" id="UP000460558">
    <property type="component" value="Unassembled WGS sequence"/>
</dbReference>
<dbReference type="GO" id="GO:0005524">
    <property type="term" value="F:ATP binding"/>
    <property type="evidence" value="ECO:0007669"/>
    <property type="project" value="UniProtKB-KW"/>
</dbReference>
<protein>
    <submittedName>
        <fullName evidence="11">ATP-binding cassette domain-containing protein</fullName>
    </submittedName>
</protein>
<evidence type="ECO:0000256" key="4">
    <source>
        <dbReference type="ARBA" id="ARBA00022840"/>
    </source>
</evidence>
<evidence type="ECO:0000259" key="9">
    <source>
        <dbReference type="PROSITE" id="PS50893"/>
    </source>
</evidence>
<evidence type="ECO:0000256" key="6">
    <source>
        <dbReference type="ARBA" id="ARBA00023136"/>
    </source>
</evidence>
<dbReference type="Pfam" id="PF00005">
    <property type="entry name" value="ABC_tran"/>
    <property type="match status" value="1"/>
</dbReference>
<reference evidence="11 12" key="1">
    <citation type="submission" date="2019-06" db="EMBL/GenBank/DDBJ databases">
        <title>Comparative genomics and metabolomics analyses of clavulanic acid producing Streptomyces species provides insight into specialized metabolism and evolution of beta-lactam biosynthetic gene clusters.</title>
        <authorList>
            <person name="Moore M.A."/>
            <person name="Cruz-Morales P."/>
            <person name="Barona Gomez F."/>
            <person name="Kapil T."/>
        </authorList>
    </citation>
    <scope>NUCLEOTIDE SEQUENCE [LARGE SCALE GENOMIC DNA]</scope>
    <source>
        <strain evidence="11 12">T-272</strain>
    </source>
</reference>
<evidence type="ECO:0000256" key="3">
    <source>
        <dbReference type="ARBA" id="ARBA00022741"/>
    </source>
</evidence>
<feature type="domain" description="ABC transmembrane type-1" evidence="10">
    <location>
        <begin position="59"/>
        <end position="328"/>
    </location>
</feature>
<dbReference type="PANTHER" id="PTHR24221">
    <property type="entry name" value="ATP-BINDING CASSETTE SUB-FAMILY B"/>
    <property type="match status" value="1"/>
</dbReference>
<dbReference type="InterPro" id="IPR039421">
    <property type="entry name" value="Type_1_exporter"/>
</dbReference>
<keyword evidence="4 11" id="KW-0067">ATP-binding</keyword>
<dbReference type="InterPro" id="IPR036640">
    <property type="entry name" value="ABC1_TM_sf"/>
</dbReference>
<feature type="transmembrane region" description="Helical" evidence="8">
    <location>
        <begin position="284"/>
        <end position="306"/>
    </location>
</feature>
<dbReference type="SUPFAM" id="SSF52540">
    <property type="entry name" value="P-loop containing nucleoside triphosphate hydrolases"/>
    <property type="match status" value="1"/>
</dbReference>
<dbReference type="InterPro" id="IPR011527">
    <property type="entry name" value="ABC1_TM_dom"/>
</dbReference>
<dbReference type="PROSITE" id="PS50929">
    <property type="entry name" value="ABC_TM1F"/>
    <property type="match status" value="1"/>
</dbReference>
<organism evidence="11 12">
    <name type="scientific">Streptomyces katsurahamanus</name>
    <dbReference type="NCBI Taxonomy" id="2577098"/>
    <lineage>
        <taxon>Bacteria</taxon>
        <taxon>Bacillati</taxon>
        <taxon>Actinomycetota</taxon>
        <taxon>Actinomycetes</taxon>
        <taxon>Kitasatosporales</taxon>
        <taxon>Streptomycetaceae</taxon>
        <taxon>Streptomyces</taxon>
    </lineage>
</organism>
<keyword evidence="12" id="KW-1185">Reference proteome</keyword>